<dbReference type="Proteomes" id="UP000469670">
    <property type="component" value="Unassembled WGS sequence"/>
</dbReference>
<evidence type="ECO:0000313" key="2">
    <source>
        <dbReference type="Proteomes" id="UP000469670"/>
    </source>
</evidence>
<name>A0A7K3RUB8_9ACTN</name>
<comment type="caution">
    <text evidence="1">The sequence shown here is derived from an EMBL/GenBank/DDBJ whole genome shotgun (WGS) entry which is preliminary data.</text>
</comment>
<dbReference type="EMBL" id="JAAGMP010000527">
    <property type="protein sequence ID" value="NEC18787.1"/>
    <property type="molecule type" value="Genomic_DNA"/>
</dbReference>
<gene>
    <name evidence="1" type="ORF">G3I50_11030</name>
</gene>
<organism evidence="1 2">
    <name type="scientific">Streptomyces parvus</name>
    <dbReference type="NCBI Taxonomy" id="66428"/>
    <lineage>
        <taxon>Bacteria</taxon>
        <taxon>Bacillati</taxon>
        <taxon>Actinomycetota</taxon>
        <taxon>Actinomycetes</taxon>
        <taxon>Kitasatosporales</taxon>
        <taxon>Streptomycetaceae</taxon>
        <taxon>Streptomyces</taxon>
    </lineage>
</organism>
<proteinExistence type="predicted"/>
<sequence>ALLDLTAAMRGSREGAQGVVRRHGCAEYAPLVVTGEPVRPETDGRDLR</sequence>
<feature type="non-terminal residue" evidence="1">
    <location>
        <position position="1"/>
    </location>
</feature>
<evidence type="ECO:0000313" key="1">
    <source>
        <dbReference type="EMBL" id="NEC18787.1"/>
    </source>
</evidence>
<protein>
    <submittedName>
        <fullName evidence="1">Radical SAM protein</fullName>
    </submittedName>
</protein>
<reference evidence="1 2" key="1">
    <citation type="submission" date="2020-01" db="EMBL/GenBank/DDBJ databases">
        <title>Insect and environment-associated Actinomycetes.</title>
        <authorList>
            <person name="Currrie C."/>
            <person name="Chevrette M."/>
            <person name="Carlson C."/>
            <person name="Stubbendieck R."/>
            <person name="Wendt-Pienkowski E."/>
        </authorList>
    </citation>
    <scope>NUCLEOTIDE SEQUENCE [LARGE SCALE GENOMIC DNA]</scope>
    <source>
        <strain evidence="1 2">SID7590</strain>
    </source>
</reference>
<dbReference type="AlphaFoldDB" id="A0A7K3RUB8"/>
<accession>A0A7K3RUB8</accession>